<dbReference type="AlphaFoldDB" id="A0A1J7IDG1"/>
<keyword evidence="3" id="KW-1185">Reference proteome</keyword>
<gene>
    <name evidence="2" type="ORF">CONLIGDRAFT_708492</name>
</gene>
<sequence length="282" mass="31556">MVVLKYHSPPNYSINPPDKGGFLKLGSILKSIDTADEPLNHDCHVPIPQNTKQTHTQRGFTARQSAMTRGDYGVWAKLFGVEAAGGQVSWAHGRSGEDVFHFREVYTEYFIASREYARESMGRDEVDFYVNEAEKPVYLVTGLKTARGPSVWSAEGKSDEVKFELGLHQPGGIPVELGPKLDSSRERRREMGFEDSDDFVVGIRVKELVYRKHRLKRKRGELSVEEFNTGAVLAGDDDEDEEADGDELVGFEDDGVDGTECVERVVGENDEVVEEAWVVGRK</sequence>
<dbReference type="OrthoDB" id="4500473at2759"/>
<accession>A0A1J7IDG1</accession>
<evidence type="ECO:0000313" key="2">
    <source>
        <dbReference type="EMBL" id="OIW25727.1"/>
    </source>
</evidence>
<dbReference type="InParanoid" id="A0A1J7IDG1"/>
<dbReference type="Proteomes" id="UP000182658">
    <property type="component" value="Unassembled WGS sequence"/>
</dbReference>
<evidence type="ECO:0000256" key="1">
    <source>
        <dbReference type="SAM" id="MobiDB-lite"/>
    </source>
</evidence>
<dbReference type="EMBL" id="KV875101">
    <property type="protein sequence ID" value="OIW25727.1"/>
    <property type="molecule type" value="Genomic_DNA"/>
</dbReference>
<evidence type="ECO:0000313" key="3">
    <source>
        <dbReference type="Proteomes" id="UP000182658"/>
    </source>
</evidence>
<feature type="compositionally biased region" description="Acidic residues" evidence="1">
    <location>
        <begin position="235"/>
        <end position="254"/>
    </location>
</feature>
<reference evidence="2 3" key="1">
    <citation type="submission" date="2016-10" db="EMBL/GenBank/DDBJ databases">
        <title>Draft genome sequence of Coniochaeta ligniaria NRRL30616, a lignocellulolytic fungus for bioabatement of inhibitors in plant biomass hydrolysates.</title>
        <authorList>
            <consortium name="DOE Joint Genome Institute"/>
            <person name="Jimenez D.J."/>
            <person name="Hector R.E."/>
            <person name="Riley R."/>
            <person name="Sun H."/>
            <person name="Grigoriev I.V."/>
            <person name="Van Elsas J.D."/>
            <person name="Nichols N.N."/>
        </authorList>
    </citation>
    <scope>NUCLEOTIDE SEQUENCE [LARGE SCALE GENOMIC DNA]</scope>
    <source>
        <strain evidence="2 3">NRRL 30616</strain>
    </source>
</reference>
<feature type="region of interest" description="Disordered" evidence="1">
    <location>
        <begin position="233"/>
        <end position="254"/>
    </location>
</feature>
<protein>
    <submittedName>
        <fullName evidence="2">Uncharacterized protein</fullName>
    </submittedName>
</protein>
<dbReference type="STRING" id="1408157.A0A1J7IDG1"/>
<proteinExistence type="predicted"/>
<name>A0A1J7IDG1_9PEZI</name>
<organism evidence="2 3">
    <name type="scientific">Coniochaeta ligniaria NRRL 30616</name>
    <dbReference type="NCBI Taxonomy" id="1408157"/>
    <lineage>
        <taxon>Eukaryota</taxon>
        <taxon>Fungi</taxon>
        <taxon>Dikarya</taxon>
        <taxon>Ascomycota</taxon>
        <taxon>Pezizomycotina</taxon>
        <taxon>Sordariomycetes</taxon>
        <taxon>Sordariomycetidae</taxon>
        <taxon>Coniochaetales</taxon>
        <taxon>Coniochaetaceae</taxon>
        <taxon>Coniochaeta</taxon>
    </lineage>
</organism>